<organism evidence="7 8">
    <name type="scientific">Fasciola hepatica</name>
    <name type="common">Liver fluke</name>
    <dbReference type="NCBI Taxonomy" id="6192"/>
    <lineage>
        <taxon>Eukaryota</taxon>
        <taxon>Metazoa</taxon>
        <taxon>Spiralia</taxon>
        <taxon>Lophotrochozoa</taxon>
        <taxon>Platyhelminthes</taxon>
        <taxon>Trematoda</taxon>
        <taxon>Digenea</taxon>
        <taxon>Plagiorchiida</taxon>
        <taxon>Echinostomata</taxon>
        <taxon>Echinostomatoidea</taxon>
        <taxon>Fasciolidae</taxon>
        <taxon>Fasciola</taxon>
    </lineage>
</organism>
<evidence type="ECO:0000313" key="8">
    <source>
        <dbReference type="Proteomes" id="UP000230066"/>
    </source>
</evidence>
<feature type="compositionally biased region" description="Polar residues" evidence="6">
    <location>
        <begin position="941"/>
        <end position="958"/>
    </location>
</feature>
<dbReference type="InterPro" id="IPR050576">
    <property type="entry name" value="Cilia_flagella_integrity"/>
</dbReference>
<evidence type="ECO:0000256" key="5">
    <source>
        <dbReference type="ARBA" id="ARBA00023273"/>
    </source>
</evidence>
<dbReference type="Proteomes" id="UP000230066">
    <property type="component" value="Unassembled WGS sequence"/>
</dbReference>
<feature type="region of interest" description="Disordered" evidence="6">
    <location>
        <begin position="115"/>
        <end position="136"/>
    </location>
</feature>
<dbReference type="InterPro" id="IPR001611">
    <property type="entry name" value="Leu-rich_rpt"/>
</dbReference>
<evidence type="ECO:0000256" key="3">
    <source>
        <dbReference type="ARBA" id="ARBA00022737"/>
    </source>
</evidence>
<keyword evidence="4" id="KW-0969">Cilium</keyword>
<comment type="subcellular location">
    <subcellularLocation>
        <location evidence="1">Cell projection</location>
        <location evidence="1">Cilium</location>
    </subcellularLocation>
</comment>
<evidence type="ECO:0000256" key="1">
    <source>
        <dbReference type="ARBA" id="ARBA00004138"/>
    </source>
</evidence>
<evidence type="ECO:0000256" key="2">
    <source>
        <dbReference type="ARBA" id="ARBA00022614"/>
    </source>
</evidence>
<evidence type="ECO:0000256" key="6">
    <source>
        <dbReference type="SAM" id="MobiDB-lite"/>
    </source>
</evidence>
<dbReference type="Pfam" id="PF12799">
    <property type="entry name" value="LRR_4"/>
    <property type="match status" value="1"/>
</dbReference>
<dbReference type="InterPro" id="IPR032675">
    <property type="entry name" value="LRR_dom_sf"/>
</dbReference>
<dbReference type="AlphaFoldDB" id="A0A4E0RCM8"/>
<accession>A0A4E0RCM8</accession>
<dbReference type="PANTHER" id="PTHR45973">
    <property type="entry name" value="PROTEIN PHOSPHATASE 1 REGULATORY SUBUNIT SDS22-RELATED"/>
    <property type="match status" value="1"/>
</dbReference>
<protein>
    <submittedName>
        <fullName evidence="7">Leucine-rich repeat-containing protein 49</fullName>
    </submittedName>
</protein>
<feature type="region of interest" description="Disordered" evidence="6">
    <location>
        <begin position="929"/>
        <end position="980"/>
    </location>
</feature>
<keyword evidence="5" id="KW-0966">Cell projection</keyword>
<comment type="caution">
    <text evidence="7">The sequence shown here is derived from an EMBL/GenBank/DDBJ whole genome shotgun (WGS) entry which is preliminary data.</text>
</comment>
<feature type="region of interest" description="Disordered" evidence="6">
    <location>
        <begin position="1"/>
        <end position="32"/>
    </location>
</feature>
<feature type="compositionally biased region" description="Polar residues" evidence="6">
    <location>
        <begin position="10"/>
        <end position="32"/>
    </location>
</feature>
<feature type="region of interest" description="Disordered" evidence="6">
    <location>
        <begin position="549"/>
        <end position="596"/>
    </location>
</feature>
<proteinExistence type="predicted"/>
<feature type="compositionally biased region" description="Polar residues" evidence="6">
    <location>
        <begin position="587"/>
        <end position="596"/>
    </location>
</feature>
<feature type="region of interest" description="Disordered" evidence="6">
    <location>
        <begin position="243"/>
        <end position="266"/>
    </location>
</feature>
<evidence type="ECO:0000313" key="7">
    <source>
        <dbReference type="EMBL" id="THD25176.1"/>
    </source>
</evidence>
<dbReference type="SMART" id="SM00365">
    <property type="entry name" value="LRR_SD22"/>
    <property type="match status" value="6"/>
</dbReference>
<evidence type="ECO:0000256" key="4">
    <source>
        <dbReference type="ARBA" id="ARBA00023069"/>
    </source>
</evidence>
<dbReference type="EMBL" id="JXXN02001256">
    <property type="protein sequence ID" value="THD25176.1"/>
    <property type="molecule type" value="Genomic_DNA"/>
</dbReference>
<keyword evidence="3" id="KW-0677">Repeat</keyword>
<keyword evidence="8" id="KW-1185">Reference proteome</keyword>
<sequence>MPSAKPSVQEPVTESSDRLNSSTTVKTNESKITSQKSCISARGCVSLDQLCPPKKISCTTLSVGSLVTERSMDNEPFTVQDNAHSSTFAPYPQSVNSTTRYWTLPQLPRAVCDTKPPTNARVQRQHNKSARTNRTNRSLARSKFRMGGLADTRRNSLPSRCRPRSGIGFYRRVKPHMLPIKYGSRPPTRLLSSHPEGKDSLLNVVEGKTFQSRSTPMPELNLTPFVSQPQIGVARRALHGTSMSNATPLQKPNNSLSQNPTKNRSQFVASHTWNSNNGLGSLSELGLFDNPTVLRFERMSLTTCPALNPEQKCQYLSLQRNRITKIDHLHRLTQLVFLDLSRNQVSLISGLEQLRELRVLLLSQNHIRRIEGLDQQVNLEVLDLQRNGIQKIENLSHMTKLRVLNLAMNEIVFLSGLSGLVSLTEVNLRQNCIVKVEPLSNLPQLNWIQLSFNNIERWSQISGLSKLPSSTKVVLNGNPIVMDPAYRRLMPTQVSLAQDINGGTQNSRIFRSAKQTPTFANGQRGLGVITPGHQETDVYEMGLISMHMPNSQDPAKAVTSEDPLAAPANPQSTESGTLAAGDKRSAQAWSTESDSYTPTQGFGLISSGDVRLGTEKKEIQISASCTMNTLKDAQPTANMTKVTNTQVYNTTNNLIASSESPQCVNRVELNRIDLRSINSTQRISFKRDEISKPETSQHKKFLHTDNANGISRKSMTDVSFLSMNSVINHIPIIQWHILDRNHVRFEAKLYKEDRQNNAQTAGNEGTGFSNLGAALNDLAFAIKAVDRATPNNFYAIKSVNLAQVTHMSVLQVTWEDFLEEIPQIRMMFPELKCLMLKHVGLKRLMDIVALTRLRRLDSLIVDLGSRNSVVQQAGQFWRPFVIWSLKGALGLRELDRIEITSEEVTKAAAIFQELGQTLIAHSRPYTASNPACAAKHRSSRGTDMNTNGSRDPDSSPSQWGCDAPRSHEVDSDTEAHSCSPKNKWLSEASTSWSHCTPSLLRWNSGEDSSENNSKEELRNQLYLDEVGIKMFRSATRLDFPSAARRLTVQHFVERVLKSTGSRLARETQVMKAWPSVLRRLIEREVTQKKGTTNTKSVSHS</sequence>
<gene>
    <name evidence="7" type="ORF">D915_004107</name>
</gene>
<dbReference type="SMART" id="SM00369">
    <property type="entry name" value="LRR_TYP"/>
    <property type="match status" value="4"/>
</dbReference>
<dbReference type="PROSITE" id="PS51450">
    <property type="entry name" value="LRR"/>
    <property type="match status" value="6"/>
</dbReference>
<reference evidence="7" key="1">
    <citation type="submission" date="2019-03" db="EMBL/GenBank/DDBJ databases">
        <title>Improved annotation for the trematode Fasciola hepatica.</title>
        <authorList>
            <person name="Choi Y.-J."/>
            <person name="Martin J."/>
            <person name="Mitreva M."/>
        </authorList>
    </citation>
    <scope>NUCLEOTIDE SEQUENCE [LARGE SCALE GENOMIC DNA]</scope>
</reference>
<feature type="compositionally biased region" description="Basic and acidic residues" evidence="6">
    <location>
        <begin position="964"/>
        <end position="975"/>
    </location>
</feature>
<dbReference type="InterPro" id="IPR025875">
    <property type="entry name" value="Leu-rich_rpt_4"/>
</dbReference>
<keyword evidence="2" id="KW-0433">Leucine-rich repeat</keyword>
<dbReference type="SUPFAM" id="SSF52058">
    <property type="entry name" value="L domain-like"/>
    <property type="match status" value="1"/>
</dbReference>
<name>A0A4E0RCM8_FASHE</name>
<dbReference type="InterPro" id="IPR003591">
    <property type="entry name" value="Leu-rich_rpt_typical-subtyp"/>
</dbReference>
<dbReference type="Gene3D" id="3.80.10.10">
    <property type="entry name" value="Ribonuclease Inhibitor"/>
    <property type="match status" value="2"/>
</dbReference>
<dbReference type="PANTHER" id="PTHR45973:SF9">
    <property type="entry name" value="LEUCINE-RICH REPEAT-CONTAINING PROTEIN 46"/>
    <property type="match status" value="1"/>
</dbReference>